<evidence type="ECO:0000313" key="12">
    <source>
        <dbReference type="EMBL" id="CDN40473.1"/>
    </source>
</evidence>
<dbReference type="GO" id="GO:0006412">
    <property type="term" value="P:translation"/>
    <property type="evidence" value="ECO:0007669"/>
    <property type="project" value="UniProtKB-UniRule"/>
</dbReference>
<proteinExistence type="inferred from homology"/>
<reference evidence="12 13" key="1">
    <citation type="journal article" date="2015" name="Clin. Infect. Dis.">
        <title>Genomic Investigations unmask Mycoplasma amphoriforme, a new respiratory pathogen.</title>
        <authorList>
            <person name="Gillespie S.H."/>
            <person name="Ling C.L."/>
            <person name="Oravcova K."/>
            <person name="Pinheiro M."/>
            <person name="Wells L."/>
            <person name="Bryant J.M."/>
            <person name="McHugh T.D."/>
            <person name="Bebear C."/>
            <person name="Webster D."/>
            <person name="Harris S.R."/>
            <person name="Seth-Smith H.M."/>
            <person name="Thomson N.R."/>
        </authorList>
    </citation>
    <scope>NUCLEOTIDE SEQUENCE [LARGE SCALE GENOMIC DNA]</scope>
    <source>
        <strain evidence="12 13">A39</strain>
    </source>
</reference>
<comment type="function">
    <text evidence="7 10">Allows the formation of correctly charged Asn-tRNA(Asn) or Gln-tRNA(Gln) through the transamidation of misacylated Asp-tRNA(Asn) or Glu-tRNA(Gln) in organisms which lack either or both of asparaginyl-tRNA or glutaminyl-tRNA synthetases. The reaction takes place in the presence of glutamine and ATP through an activated phospho-Asp-tRNA(Asn) or phospho-Glu-tRNA(Gln).</text>
</comment>
<sequence length="485" mass="55194">MFNFQATIGVEVHTVLNTKTKMFSSAPNCRTDAANVNLHVIDLGLPGTMPAPNKQAIVKALRLAQALRMKEVNLLVRFDRKNYFYQDLPKGFQITQQYHPFAKDGSLTIVVNNRSKQVLIERFHLEEDTAKQFNTANGLYLDYNRCGAPLIEIVTNPVFENALEAKAYLIALRQVLLHNNISDAKMEEGSMRADINVSVRPIGSKNLGTRVEIKNINSFNNVEKAINYEIKRQIESLLSGVQIVQSTYRYDDTSQTTVFMRKKTIDVDYRYMTEANILQIQLDKNWVQTIYDDLPKQPEAIIEQLKNLQIDPKQIDQLLDSQELLQAFNYVNDQVNNPKEVVRWLLTELLGLVNKKENNTFENAVSSVDLNNLITLINLLSAGEINGKQAKKILEVSYENKKSPQVLISELNMVQIKDKAVLMPIVNDLIEKSKENITKNLATRKERVQSMLLGLLMKETNGQANPDVANEVVNQLLNEKFNSKQ</sequence>
<feature type="domain" description="Asn/Gln amidotransferase" evidence="11">
    <location>
        <begin position="326"/>
        <end position="477"/>
    </location>
</feature>
<protein>
    <recommendedName>
        <fullName evidence="10">Aspartyl/glutamyl-tRNA(Asn/Gln) amidotransferase subunit B</fullName>
        <shortName evidence="10">Asp/Glu-ADT subunit B</shortName>
        <ecNumber evidence="10">6.3.5.-</ecNumber>
    </recommendedName>
</protein>
<dbReference type="GO" id="GO:0005524">
    <property type="term" value="F:ATP binding"/>
    <property type="evidence" value="ECO:0007669"/>
    <property type="project" value="UniProtKB-KW"/>
</dbReference>
<evidence type="ECO:0000256" key="3">
    <source>
        <dbReference type="ARBA" id="ARBA00022598"/>
    </source>
</evidence>
<dbReference type="KEGG" id="mamp:MAMA39_03530"/>
<dbReference type="AlphaFoldDB" id="A0A292IIH3"/>
<keyword evidence="4 10" id="KW-0547">Nucleotide-binding</keyword>
<dbReference type="Pfam" id="PF02934">
    <property type="entry name" value="GatB_N"/>
    <property type="match status" value="1"/>
</dbReference>
<dbReference type="SUPFAM" id="SSF55931">
    <property type="entry name" value="Glutamine synthetase/guanido kinase"/>
    <property type="match status" value="1"/>
</dbReference>
<name>A0A292IIH3_9MOLU</name>
<keyword evidence="5 10" id="KW-0067">ATP-binding</keyword>
<dbReference type="PROSITE" id="PS01234">
    <property type="entry name" value="GATB"/>
    <property type="match status" value="1"/>
</dbReference>
<evidence type="ECO:0000256" key="5">
    <source>
        <dbReference type="ARBA" id="ARBA00022840"/>
    </source>
</evidence>
<dbReference type="InterPro" id="IPR018027">
    <property type="entry name" value="Asn/Gln_amidotransferase"/>
</dbReference>
<dbReference type="Gene3D" id="1.10.10.410">
    <property type="match status" value="1"/>
</dbReference>
<evidence type="ECO:0000256" key="4">
    <source>
        <dbReference type="ARBA" id="ARBA00022741"/>
    </source>
</evidence>
<dbReference type="NCBIfam" id="NF004012">
    <property type="entry name" value="PRK05477.1-2"/>
    <property type="match status" value="1"/>
</dbReference>
<keyword evidence="3 10" id="KW-0436">Ligase</keyword>
<evidence type="ECO:0000256" key="8">
    <source>
        <dbReference type="ARBA" id="ARBA00047380"/>
    </source>
</evidence>
<evidence type="ECO:0000256" key="10">
    <source>
        <dbReference type="HAMAP-Rule" id="MF_00121"/>
    </source>
</evidence>
<organism evidence="12 13">
    <name type="scientific">Mycoplasma amphoriforme A39</name>
    <dbReference type="NCBI Taxonomy" id="572419"/>
    <lineage>
        <taxon>Bacteria</taxon>
        <taxon>Bacillati</taxon>
        <taxon>Mycoplasmatota</taxon>
        <taxon>Mollicutes</taxon>
        <taxon>Mycoplasmataceae</taxon>
        <taxon>Mycoplasma</taxon>
    </lineage>
</organism>
<evidence type="ECO:0000259" key="11">
    <source>
        <dbReference type="SMART" id="SM00845"/>
    </source>
</evidence>
<dbReference type="InterPro" id="IPR003789">
    <property type="entry name" value="Asn/Gln_tRNA_amidoTrase-B-like"/>
</dbReference>
<dbReference type="PANTHER" id="PTHR11659">
    <property type="entry name" value="GLUTAMYL-TRNA GLN AMIDOTRANSFERASE SUBUNIT B MITOCHONDRIAL AND PROKARYOTIC PET112-RELATED"/>
    <property type="match status" value="1"/>
</dbReference>
<dbReference type="Pfam" id="PF02637">
    <property type="entry name" value="GatB_Yqey"/>
    <property type="match status" value="1"/>
</dbReference>
<evidence type="ECO:0000256" key="1">
    <source>
        <dbReference type="ARBA" id="ARBA00005306"/>
    </source>
</evidence>
<dbReference type="InterPro" id="IPR006075">
    <property type="entry name" value="Asn/Gln-tRNA_Trfase_suB/E_cat"/>
</dbReference>
<dbReference type="GO" id="GO:0050566">
    <property type="term" value="F:asparaginyl-tRNA synthase (glutamine-hydrolyzing) activity"/>
    <property type="evidence" value="ECO:0007669"/>
    <property type="project" value="RHEA"/>
</dbReference>
<dbReference type="InterPro" id="IPR014746">
    <property type="entry name" value="Gln_synth/guanido_kin_cat_dom"/>
</dbReference>
<dbReference type="GO" id="GO:0050567">
    <property type="term" value="F:glutaminyl-tRNA synthase (glutamine-hydrolyzing) activity"/>
    <property type="evidence" value="ECO:0007669"/>
    <property type="project" value="UniProtKB-UniRule"/>
</dbReference>
<keyword evidence="6 10" id="KW-0648">Protein biosynthesis</keyword>
<dbReference type="HAMAP" id="MF_00121">
    <property type="entry name" value="GatB"/>
    <property type="match status" value="1"/>
</dbReference>
<dbReference type="EMBL" id="HG937516">
    <property type="protein sequence ID" value="CDN40473.1"/>
    <property type="molecule type" value="Genomic_DNA"/>
</dbReference>
<accession>A0A292IIH3</accession>
<dbReference type="SUPFAM" id="SSF89095">
    <property type="entry name" value="GatB/YqeY motif"/>
    <property type="match status" value="1"/>
</dbReference>
<dbReference type="InterPro" id="IPR023168">
    <property type="entry name" value="GatB_Yqey_C_2"/>
</dbReference>
<evidence type="ECO:0000256" key="9">
    <source>
        <dbReference type="ARBA" id="ARBA00047913"/>
    </source>
</evidence>
<dbReference type="InterPro" id="IPR017958">
    <property type="entry name" value="Gln-tRNA_amidoTrfase_suB_CS"/>
</dbReference>
<dbReference type="NCBIfam" id="TIGR00133">
    <property type="entry name" value="gatB"/>
    <property type="match status" value="1"/>
</dbReference>
<evidence type="ECO:0000313" key="13">
    <source>
        <dbReference type="Proteomes" id="UP000261764"/>
    </source>
</evidence>
<comment type="subunit">
    <text evidence="2 10">Heterotrimer of A, B and C subunits.</text>
</comment>
<evidence type="ECO:0000256" key="2">
    <source>
        <dbReference type="ARBA" id="ARBA00011123"/>
    </source>
</evidence>
<dbReference type="EC" id="6.3.5.-" evidence="10"/>
<evidence type="ECO:0000256" key="6">
    <source>
        <dbReference type="ARBA" id="ARBA00022917"/>
    </source>
</evidence>
<dbReference type="SMART" id="SM00845">
    <property type="entry name" value="GatB_Yqey"/>
    <property type="match status" value="1"/>
</dbReference>
<dbReference type="InterPro" id="IPR004413">
    <property type="entry name" value="GatB"/>
</dbReference>
<dbReference type="NCBIfam" id="NF004014">
    <property type="entry name" value="PRK05477.1-4"/>
    <property type="match status" value="1"/>
</dbReference>
<dbReference type="Proteomes" id="UP000261764">
    <property type="component" value="Chromosome I"/>
</dbReference>
<comment type="similarity">
    <text evidence="1 10">Belongs to the GatB/GatE family. GatB subfamily.</text>
</comment>
<dbReference type="InterPro" id="IPR017959">
    <property type="entry name" value="Asn/Gln-tRNA_amidoTrfase_suB/E"/>
</dbReference>
<comment type="catalytic activity">
    <reaction evidence="8 10">
        <text>L-aspartyl-tRNA(Asn) + L-glutamine + ATP + H2O = L-asparaginyl-tRNA(Asn) + L-glutamate + ADP + phosphate + 2 H(+)</text>
        <dbReference type="Rhea" id="RHEA:14513"/>
        <dbReference type="Rhea" id="RHEA-COMP:9674"/>
        <dbReference type="Rhea" id="RHEA-COMP:9677"/>
        <dbReference type="ChEBI" id="CHEBI:15377"/>
        <dbReference type="ChEBI" id="CHEBI:15378"/>
        <dbReference type="ChEBI" id="CHEBI:29985"/>
        <dbReference type="ChEBI" id="CHEBI:30616"/>
        <dbReference type="ChEBI" id="CHEBI:43474"/>
        <dbReference type="ChEBI" id="CHEBI:58359"/>
        <dbReference type="ChEBI" id="CHEBI:78515"/>
        <dbReference type="ChEBI" id="CHEBI:78516"/>
        <dbReference type="ChEBI" id="CHEBI:456216"/>
    </reaction>
</comment>
<dbReference type="RefSeq" id="WP_343251820.1">
    <property type="nucleotide sequence ID" value="NZ_HG937516.1"/>
</dbReference>
<dbReference type="PANTHER" id="PTHR11659:SF0">
    <property type="entry name" value="GLUTAMYL-TRNA(GLN) AMIDOTRANSFERASE SUBUNIT B, MITOCHONDRIAL"/>
    <property type="match status" value="1"/>
</dbReference>
<comment type="catalytic activity">
    <reaction evidence="9 10">
        <text>L-glutamyl-tRNA(Gln) + L-glutamine + ATP + H2O = L-glutaminyl-tRNA(Gln) + L-glutamate + ADP + phosphate + H(+)</text>
        <dbReference type="Rhea" id="RHEA:17521"/>
        <dbReference type="Rhea" id="RHEA-COMP:9681"/>
        <dbReference type="Rhea" id="RHEA-COMP:9684"/>
        <dbReference type="ChEBI" id="CHEBI:15377"/>
        <dbReference type="ChEBI" id="CHEBI:15378"/>
        <dbReference type="ChEBI" id="CHEBI:29985"/>
        <dbReference type="ChEBI" id="CHEBI:30616"/>
        <dbReference type="ChEBI" id="CHEBI:43474"/>
        <dbReference type="ChEBI" id="CHEBI:58359"/>
        <dbReference type="ChEBI" id="CHEBI:78520"/>
        <dbReference type="ChEBI" id="CHEBI:78521"/>
        <dbReference type="ChEBI" id="CHEBI:456216"/>
    </reaction>
</comment>
<keyword evidence="13" id="KW-1185">Reference proteome</keyword>
<dbReference type="GO" id="GO:0070681">
    <property type="term" value="P:glutaminyl-tRNAGln biosynthesis via transamidation"/>
    <property type="evidence" value="ECO:0007669"/>
    <property type="project" value="TreeGrafter"/>
</dbReference>
<evidence type="ECO:0000256" key="7">
    <source>
        <dbReference type="ARBA" id="ARBA00024799"/>
    </source>
</evidence>
<gene>
    <name evidence="10" type="primary">gatB</name>
    <name evidence="12" type="ORF">MAMA39_03530</name>
</gene>